<dbReference type="InterPro" id="IPR004265">
    <property type="entry name" value="Dirigent"/>
</dbReference>
<evidence type="ECO:0000256" key="4">
    <source>
        <dbReference type="RuleBase" id="RU363099"/>
    </source>
</evidence>
<comment type="subunit">
    <text evidence="2 4">Homodimer.</text>
</comment>
<dbReference type="AlphaFoldDB" id="A0AAD6F0J7"/>
<proteinExistence type="inferred from homology"/>
<dbReference type="EMBL" id="JAMRDG010000001">
    <property type="protein sequence ID" value="KAJ3708041.1"/>
    <property type="molecule type" value="Genomic_DNA"/>
</dbReference>
<dbReference type="GO" id="GO:0009699">
    <property type="term" value="P:phenylpropanoid biosynthetic process"/>
    <property type="evidence" value="ECO:0007669"/>
    <property type="project" value="UniProtKB-ARBA"/>
</dbReference>
<evidence type="ECO:0000313" key="6">
    <source>
        <dbReference type="Proteomes" id="UP001210211"/>
    </source>
</evidence>
<organism evidence="5 6">
    <name type="scientific">Rhynchospora tenuis</name>
    <dbReference type="NCBI Taxonomy" id="198213"/>
    <lineage>
        <taxon>Eukaryota</taxon>
        <taxon>Viridiplantae</taxon>
        <taxon>Streptophyta</taxon>
        <taxon>Embryophyta</taxon>
        <taxon>Tracheophyta</taxon>
        <taxon>Spermatophyta</taxon>
        <taxon>Magnoliopsida</taxon>
        <taxon>Liliopsida</taxon>
        <taxon>Poales</taxon>
        <taxon>Cyperaceae</taxon>
        <taxon>Cyperoideae</taxon>
        <taxon>Rhynchosporeae</taxon>
        <taxon>Rhynchospora</taxon>
    </lineage>
</organism>
<sequence length="161" mass="17485">MEPGVIKIRTLKNNIQGSFYFYQQVSGSNANQSVLLSGKIGSFGTFVANDWVLADSLASDRKVIGRVQGLHLQESLQAAFNYYEVGNFVFQDGSFKGSTLNVMGNHHSEANNDTWSIVGGTGQFERAQGTVKKTKVQNANGLYIGKLEIDATCTLPKTPST</sequence>
<evidence type="ECO:0000256" key="2">
    <source>
        <dbReference type="ARBA" id="ARBA00011738"/>
    </source>
</evidence>
<dbReference type="Proteomes" id="UP001210211">
    <property type="component" value="Unassembled WGS sequence"/>
</dbReference>
<comment type="similarity">
    <text evidence="1 4">Belongs to the plant dirigent protein family.</text>
</comment>
<accession>A0AAD6F0J7</accession>
<dbReference type="GO" id="GO:0048046">
    <property type="term" value="C:apoplast"/>
    <property type="evidence" value="ECO:0007669"/>
    <property type="project" value="UniProtKB-SubCell"/>
</dbReference>
<comment type="subcellular location">
    <subcellularLocation>
        <location evidence="4">Secreted</location>
        <location evidence="4">Extracellular space</location>
        <location evidence="4">Apoplast</location>
    </subcellularLocation>
</comment>
<evidence type="ECO:0000256" key="3">
    <source>
        <dbReference type="ARBA" id="ARBA00022525"/>
    </source>
</evidence>
<reference evidence="5 6" key="1">
    <citation type="journal article" date="2022" name="Cell">
        <title>Repeat-based holocentromeres influence genome architecture and karyotype evolution.</title>
        <authorList>
            <person name="Hofstatter P.G."/>
            <person name="Thangavel G."/>
            <person name="Lux T."/>
            <person name="Neumann P."/>
            <person name="Vondrak T."/>
            <person name="Novak P."/>
            <person name="Zhang M."/>
            <person name="Costa L."/>
            <person name="Castellani M."/>
            <person name="Scott A."/>
            <person name="Toegelov H."/>
            <person name="Fuchs J."/>
            <person name="Mata-Sucre Y."/>
            <person name="Dias Y."/>
            <person name="Vanzela A.L.L."/>
            <person name="Huettel B."/>
            <person name="Almeida C.C.S."/>
            <person name="Simkova H."/>
            <person name="Souza G."/>
            <person name="Pedrosa-Harand A."/>
            <person name="Macas J."/>
            <person name="Mayer K.F.X."/>
            <person name="Houben A."/>
            <person name="Marques A."/>
        </authorList>
    </citation>
    <scope>NUCLEOTIDE SEQUENCE [LARGE SCALE GENOMIC DNA]</scope>
    <source>
        <strain evidence="5">RhyTen1mFocal</strain>
    </source>
</reference>
<evidence type="ECO:0000256" key="1">
    <source>
        <dbReference type="ARBA" id="ARBA00010746"/>
    </source>
</evidence>
<keyword evidence="6" id="KW-1185">Reference proteome</keyword>
<comment type="function">
    <text evidence="4">Dirigent proteins impart stereoselectivity on the phenoxy radical-coupling reaction, yielding optically active lignans from two molecules of coniferyl alcohol in the biosynthesis of lignans, flavonolignans, and alkaloids and thus plays a central role in plant secondary metabolism.</text>
</comment>
<dbReference type="Gene3D" id="2.40.480.10">
    <property type="entry name" value="Allene oxide cyclase-like"/>
    <property type="match status" value="1"/>
</dbReference>
<gene>
    <name evidence="5" type="ORF">LUZ61_011746</name>
</gene>
<evidence type="ECO:0000313" key="5">
    <source>
        <dbReference type="EMBL" id="KAJ3708041.1"/>
    </source>
</evidence>
<protein>
    <recommendedName>
        <fullName evidence="4">Dirigent protein</fullName>
    </recommendedName>
</protein>
<dbReference type="PANTHER" id="PTHR21495">
    <property type="entry name" value="NUCLEOPORIN-RELATED"/>
    <property type="match status" value="1"/>
</dbReference>
<dbReference type="Pfam" id="PF03018">
    <property type="entry name" value="Dirigent"/>
    <property type="match status" value="1"/>
</dbReference>
<keyword evidence="3 4" id="KW-0964">Secreted</keyword>
<name>A0AAD6F0J7_9POAL</name>
<comment type="caution">
    <text evidence="5">The sequence shown here is derived from an EMBL/GenBank/DDBJ whole genome shotgun (WGS) entry which is preliminary data.</text>
</comment>
<dbReference type="InterPro" id="IPR044859">
    <property type="entry name" value="Allene_oxi_cyc_Dirigent"/>
</dbReference>
<keyword evidence="4" id="KW-0052">Apoplast</keyword>